<dbReference type="PANTHER" id="PTHR11132">
    <property type="entry name" value="SOLUTE CARRIER FAMILY 35"/>
    <property type="match status" value="1"/>
</dbReference>
<dbReference type="SUPFAM" id="SSF103481">
    <property type="entry name" value="Multidrug resistance efflux transporter EmrE"/>
    <property type="match status" value="1"/>
</dbReference>
<keyword evidence="3 9" id="KW-0762">Sugar transport</keyword>
<evidence type="ECO:0000256" key="2">
    <source>
        <dbReference type="ARBA" id="ARBA00022448"/>
    </source>
</evidence>
<dbReference type="STRING" id="1344416.A0A139AGG3"/>
<dbReference type="OrthoDB" id="417037at2759"/>
<dbReference type="Pfam" id="PF08449">
    <property type="entry name" value="UAA"/>
    <property type="match status" value="1"/>
</dbReference>
<dbReference type="InterPro" id="IPR013657">
    <property type="entry name" value="SCL35B1-4/HUT1"/>
</dbReference>
<comment type="subcellular location">
    <subcellularLocation>
        <location evidence="1 9">Cytoplasmic vesicle membrane</location>
        <topology evidence="1 9">Multi-pass membrane protein</topology>
    </subcellularLocation>
    <subcellularLocation>
        <location evidence="9">Golgi apparatus membrane</location>
        <topology evidence="9">Multi-pass membrane protein</topology>
    </subcellularLocation>
    <subcellularLocation>
        <location evidence="9">Endoplasmic reticulum membrane</location>
        <topology evidence="9">Multi-pass membrane protein</topology>
    </subcellularLocation>
</comment>
<name>A0A139AGG3_GONPJ</name>
<evidence type="ECO:0000256" key="8">
    <source>
        <dbReference type="ARBA" id="ARBA00023329"/>
    </source>
</evidence>
<feature type="transmembrane region" description="Helical" evidence="9">
    <location>
        <begin position="58"/>
        <end position="81"/>
    </location>
</feature>
<dbReference type="AlphaFoldDB" id="A0A139AGG3"/>
<keyword evidence="6 9" id="KW-0333">Golgi apparatus</keyword>
<organism evidence="11 12">
    <name type="scientific">Gonapodya prolifera (strain JEL478)</name>
    <name type="common">Monoblepharis prolifera</name>
    <dbReference type="NCBI Taxonomy" id="1344416"/>
    <lineage>
        <taxon>Eukaryota</taxon>
        <taxon>Fungi</taxon>
        <taxon>Fungi incertae sedis</taxon>
        <taxon>Chytridiomycota</taxon>
        <taxon>Chytridiomycota incertae sedis</taxon>
        <taxon>Monoblepharidomycetes</taxon>
        <taxon>Monoblepharidales</taxon>
        <taxon>Gonapodyaceae</taxon>
        <taxon>Gonapodya</taxon>
    </lineage>
</organism>
<keyword evidence="4 9" id="KW-0812">Transmembrane</keyword>
<evidence type="ECO:0000256" key="4">
    <source>
        <dbReference type="ARBA" id="ARBA00022692"/>
    </source>
</evidence>
<keyword evidence="5 9" id="KW-1133">Transmembrane helix</keyword>
<feature type="transmembrane region" description="Helical" evidence="9">
    <location>
        <begin position="290"/>
        <end position="310"/>
    </location>
</feature>
<dbReference type="InterPro" id="IPR050186">
    <property type="entry name" value="TPT_transporter"/>
</dbReference>
<dbReference type="OMA" id="VWMLINC"/>
<keyword evidence="7 9" id="KW-0472">Membrane</keyword>
<evidence type="ECO:0000256" key="1">
    <source>
        <dbReference type="ARBA" id="ARBA00004439"/>
    </source>
</evidence>
<dbReference type="NCBIfam" id="TIGR00803">
    <property type="entry name" value="nst"/>
    <property type="match status" value="1"/>
</dbReference>
<comment type="similarity">
    <text evidence="9">Belongs to the TPT transporter family. SLC35D subfamily.</text>
</comment>
<comment type="function">
    <text evidence="9">Involved in the import of GDP-mannose from the cytoplasm into the Golgi lumen.</text>
</comment>
<sequence>MSGSNYLPLHNGAAGSKGSLSSSAAQPVLSVIAYASSSILMTVTNKYVLSSYKFTMNFLFLAIQCGTVVLLLELFRALGLLTHRPFRWSEAKAWFPVSVLLCAMIYTGSKALQYLSVPLFTVFKNTTIIAIAYAERFMGQGSPVSPLMLLSFMLMVGSSLVAGWSHITDESGGLKGEAAKGEVGWQVAYLWMLANCATSAAYSVGMRIVQRTVAFRDYDTVLYNNALALPLLVAASLFVEADQWRSGRFYEARSDSDTTGLIWVVAISSVTSFYISYASSWCVRVTSSTTFSMVGALNKLPIAVAGMVLFDDPVTTAQVVGVAIAFIAGIVYAQAKNVQSAAARAVPKAPSVPSHSPSLEKSFSVHVEDNGRGNGHLGNGTGGEGKLGKE</sequence>
<dbReference type="Proteomes" id="UP000070544">
    <property type="component" value="Unassembled WGS sequence"/>
</dbReference>
<dbReference type="EMBL" id="KQ965759">
    <property type="protein sequence ID" value="KXS15840.1"/>
    <property type="molecule type" value="Genomic_DNA"/>
</dbReference>
<proteinExistence type="inferred from homology"/>
<evidence type="ECO:0000256" key="10">
    <source>
        <dbReference type="SAM" id="MobiDB-lite"/>
    </source>
</evidence>
<feature type="transmembrane region" description="Helical" evidence="9">
    <location>
        <begin position="146"/>
        <end position="167"/>
    </location>
</feature>
<evidence type="ECO:0000256" key="3">
    <source>
        <dbReference type="ARBA" id="ARBA00022597"/>
    </source>
</evidence>
<dbReference type="InterPro" id="IPR037185">
    <property type="entry name" value="EmrE-like"/>
</dbReference>
<feature type="compositionally biased region" description="Gly residues" evidence="10">
    <location>
        <begin position="372"/>
        <end position="390"/>
    </location>
</feature>
<feature type="region of interest" description="Disordered" evidence="10">
    <location>
        <begin position="349"/>
        <end position="390"/>
    </location>
</feature>
<evidence type="ECO:0000313" key="12">
    <source>
        <dbReference type="Proteomes" id="UP000070544"/>
    </source>
</evidence>
<keyword evidence="12" id="KW-1185">Reference proteome</keyword>
<keyword evidence="9" id="KW-0256">Endoplasmic reticulum</keyword>
<evidence type="ECO:0000256" key="5">
    <source>
        <dbReference type="ARBA" id="ARBA00022989"/>
    </source>
</evidence>
<feature type="transmembrane region" description="Helical" evidence="9">
    <location>
        <begin position="259"/>
        <end position="278"/>
    </location>
</feature>
<feature type="transmembrane region" description="Helical" evidence="9">
    <location>
        <begin position="187"/>
        <end position="209"/>
    </location>
</feature>
<comment type="subunit">
    <text evidence="9">Homooligomer.</text>
</comment>
<dbReference type="GO" id="GO:0030659">
    <property type="term" value="C:cytoplasmic vesicle membrane"/>
    <property type="evidence" value="ECO:0007669"/>
    <property type="project" value="UniProtKB-SubCell"/>
</dbReference>
<dbReference type="GO" id="GO:0000139">
    <property type="term" value="C:Golgi membrane"/>
    <property type="evidence" value="ECO:0007669"/>
    <property type="project" value="UniProtKB-SubCell"/>
</dbReference>
<evidence type="ECO:0000256" key="6">
    <source>
        <dbReference type="ARBA" id="ARBA00023034"/>
    </source>
</evidence>
<keyword evidence="2 9" id="KW-0813">Transport</keyword>
<feature type="transmembrane region" description="Helical" evidence="9">
    <location>
        <begin position="115"/>
        <end position="134"/>
    </location>
</feature>
<protein>
    <recommendedName>
        <fullName evidence="9">GDP-mannose transporter</fullName>
        <shortName evidence="9">GMT</shortName>
    </recommendedName>
</protein>
<dbReference type="GO" id="GO:0005458">
    <property type="term" value="F:GDP-mannose transmembrane transporter activity"/>
    <property type="evidence" value="ECO:0007669"/>
    <property type="project" value="EnsemblFungi"/>
</dbReference>
<evidence type="ECO:0000313" key="11">
    <source>
        <dbReference type="EMBL" id="KXS15840.1"/>
    </source>
</evidence>
<feature type="transmembrane region" description="Helical" evidence="9">
    <location>
        <begin position="221"/>
        <end position="239"/>
    </location>
</feature>
<evidence type="ECO:0000256" key="9">
    <source>
        <dbReference type="RuleBase" id="RU367097"/>
    </source>
</evidence>
<reference evidence="11 12" key="1">
    <citation type="journal article" date="2015" name="Genome Biol. Evol.">
        <title>Phylogenomic analyses indicate that early fungi evolved digesting cell walls of algal ancestors of land plants.</title>
        <authorList>
            <person name="Chang Y."/>
            <person name="Wang S."/>
            <person name="Sekimoto S."/>
            <person name="Aerts A.L."/>
            <person name="Choi C."/>
            <person name="Clum A."/>
            <person name="LaButti K.M."/>
            <person name="Lindquist E.A."/>
            <person name="Yee Ngan C."/>
            <person name="Ohm R.A."/>
            <person name="Salamov A.A."/>
            <person name="Grigoriev I.V."/>
            <person name="Spatafora J.W."/>
            <person name="Berbee M.L."/>
        </authorList>
    </citation>
    <scope>NUCLEOTIDE SEQUENCE [LARGE SCALE GENOMIC DNA]</scope>
    <source>
        <strain evidence="11 12">JEL478</strain>
    </source>
</reference>
<evidence type="ECO:0000256" key="7">
    <source>
        <dbReference type="ARBA" id="ARBA00023136"/>
    </source>
</evidence>
<dbReference type="GO" id="GO:0005789">
    <property type="term" value="C:endoplasmic reticulum membrane"/>
    <property type="evidence" value="ECO:0007669"/>
    <property type="project" value="UniProtKB-SubCell"/>
</dbReference>
<feature type="transmembrane region" description="Helical" evidence="9">
    <location>
        <begin position="316"/>
        <end position="335"/>
    </location>
</feature>
<accession>A0A139AGG3</accession>
<gene>
    <name evidence="11" type="ORF">M427DRAFT_98472</name>
</gene>
<keyword evidence="8 9" id="KW-0968">Cytoplasmic vesicle</keyword>